<name>A0AAD8U8V3_GLOAC</name>
<gene>
    <name evidence="1" type="ORF">BDZ83DRAFT_645252</name>
</gene>
<evidence type="ECO:0000313" key="2">
    <source>
        <dbReference type="Proteomes" id="UP001244207"/>
    </source>
</evidence>
<keyword evidence="2" id="KW-1185">Reference proteome</keyword>
<dbReference type="Proteomes" id="UP001244207">
    <property type="component" value="Unassembled WGS sequence"/>
</dbReference>
<evidence type="ECO:0000313" key="1">
    <source>
        <dbReference type="EMBL" id="KAK1702568.1"/>
    </source>
</evidence>
<proteinExistence type="predicted"/>
<sequence>MTMQPTQVGFSRGWAPTAEALLGWKGSLRSAVKKELRVGAKESMGRLFGLTRLLGIPVEACQAT</sequence>
<dbReference type="GeneID" id="85393726"/>
<dbReference type="AlphaFoldDB" id="A0AAD8U8V3"/>
<comment type="caution">
    <text evidence="1">The sequence shown here is derived from an EMBL/GenBank/DDBJ whole genome shotgun (WGS) entry which is preliminary data.</text>
</comment>
<accession>A0AAD8U8V3</accession>
<reference evidence="1" key="1">
    <citation type="submission" date="2021-12" db="EMBL/GenBank/DDBJ databases">
        <title>Comparative genomics, transcriptomics and evolutionary studies reveal genomic signatures of adaptation to plant cell wall in hemibiotrophic fungi.</title>
        <authorList>
            <consortium name="DOE Joint Genome Institute"/>
            <person name="Baroncelli R."/>
            <person name="Diaz J.F."/>
            <person name="Benocci T."/>
            <person name="Peng M."/>
            <person name="Battaglia E."/>
            <person name="Haridas S."/>
            <person name="Andreopoulos W."/>
            <person name="Labutti K."/>
            <person name="Pangilinan J."/>
            <person name="Floch G.L."/>
            <person name="Makela M.R."/>
            <person name="Henrissat B."/>
            <person name="Grigoriev I.V."/>
            <person name="Crouch J.A."/>
            <person name="De Vries R.P."/>
            <person name="Sukno S.A."/>
            <person name="Thon M.R."/>
        </authorList>
    </citation>
    <scope>NUCLEOTIDE SEQUENCE</scope>
    <source>
        <strain evidence="1">CBS 112980</strain>
    </source>
</reference>
<dbReference type="RefSeq" id="XP_060357157.1">
    <property type="nucleotide sequence ID" value="XM_060509827.1"/>
</dbReference>
<organism evidence="1 2">
    <name type="scientific">Glomerella acutata</name>
    <name type="common">Colletotrichum acutatum</name>
    <dbReference type="NCBI Taxonomy" id="27357"/>
    <lineage>
        <taxon>Eukaryota</taxon>
        <taxon>Fungi</taxon>
        <taxon>Dikarya</taxon>
        <taxon>Ascomycota</taxon>
        <taxon>Pezizomycotina</taxon>
        <taxon>Sordariomycetes</taxon>
        <taxon>Hypocreomycetidae</taxon>
        <taxon>Glomerellales</taxon>
        <taxon>Glomerellaceae</taxon>
        <taxon>Colletotrichum</taxon>
        <taxon>Colletotrichum acutatum species complex</taxon>
    </lineage>
</organism>
<dbReference type="EMBL" id="JAHMHS010000306">
    <property type="protein sequence ID" value="KAK1702568.1"/>
    <property type="molecule type" value="Genomic_DNA"/>
</dbReference>
<protein>
    <submittedName>
        <fullName evidence="1">Uncharacterized protein</fullName>
    </submittedName>
</protein>